<keyword evidence="2" id="KW-0789">Thiol protease inhibitor</keyword>
<sequence length="166" mass="17928">MAYKYEASHVQAQQPTFINLFVSTQPTAVMEGLPSAGVAPVLNLAEDTVWKQLADLVAQKALSPGQQVKVGDSYFIILDPKDPAVIQVGKSAVDEQNKKAGTKLKFVEVAAGLKLNLSVPDICGLLIKAKDGQETDVYAAVWGKVPLVWKKLLVWVKVPFVALPCN</sequence>
<evidence type="ECO:0000256" key="1">
    <source>
        <dbReference type="ARBA" id="ARBA00022690"/>
    </source>
</evidence>
<reference evidence="4 5" key="1">
    <citation type="submission" date="2024-11" db="EMBL/GenBank/DDBJ databases">
        <title>A near-complete genome assembly of Cinchona calisaya.</title>
        <authorList>
            <person name="Lian D.C."/>
            <person name="Zhao X.W."/>
            <person name="Wei L."/>
        </authorList>
    </citation>
    <scope>NUCLEOTIDE SEQUENCE [LARGE SCALE GENOMIC DNA]</scope>
    <source>
        <tissue evidence="4">Nenye</tissue>
    </source>
</reference>
<dbReference type="InterPro" id="IPR000010">
    <property type="entry name" value="Cystatin_dom"/>
</dbReference>
<dbReference type="GO" id="GO:0004869">
    <property type="term" value="F:cysteine-type endopeptidase inhibitor activity"/>
    <property type="evidence" value="ECO:0007669"/>
    <property type="project" value="UniProtKB-KW"/>
</dbReference>
<accession>A0ABD2ZSR6</accession>
<feature type="domain" description="Cystatin" evidence="3">
    <location>
        <begin position="79"/>
        <end position="152"/>
    </location>
</feature>
<evidence type="ECO:0000256" key="2">
    <source>
        <dbReference type="ARBA" id="ARBA00022704"/>
    </source>
</evidence>
<dbReference type="SUPFAM" id="SSF54403">
    <property type="entry name" value="Cystatin/monellin"/>
    <property type="match status" value="1"/>
</dbReference>
<comment type="caution">
    <text evidence="4">The sequence shown here is derived from an EMBL/GenBank/DDBJ whole genome shotgun (WGS) entry which is preliminary data.</text>
</comment>
<name>A0ABD2ZSR6_9GENT</name>
<dbReference type="Pfam" id="PF16845">
    <property type="entry name" value="SQAPI"/>
    <property type="match status" value="1"/>
</dbReference>
<evidence type="ECO:0000313" key="4">
    <source>
        <dbReference type="EMBL" id="KAL3521876.1"/>
    </source>
</evidence>
<protein>
    <recommendedName>
        <fullName evidence="3">Cystatin domain-containing protein</fullName>
    </recommendedName>
</protein>
<organism evidence="4 5">
    <name type="scientific">Cinchona calisaya</name>
    <dbReference type="NCBI Taxonomy" id="153742"/>
    <lineage>
        <taxon>Eukaryota</taxon>
        <taxon>Viridiplantae</taxon>
        <taxon>Streptophyta</taxon>
        <taxon>Embryophyta</taxon>
        <taxon>Tracheophyta</taxon>
        <taxon>Spermatophyta</taxon>
        <taxon>Magnoliopsida</taxon>
        <taxon>eudicotyledons</taxon>
        <taxon>Gunneridae</taxon>
        <taxon>Pentapetalae</taxon>
        <taxon>asterids</taxon>
        <taxon>lamiids</taxon>
        <taxon>Gentianales</taxon>
        <taxon>Rubiaceae</taxon>
        <taxon>Cinchonoideae</taxon>
        <taxon>Cinchoneae</taxon>
        <taxon>Cinchona</taxon>
    </lineage>
</organism>
<evidence type="ECO:0000259" key="3">
    <source>
        <dbReference type="Pfam" id="PF16845"/>
    </source>
</evidence>
<dbReference type="Proteomes" id="UP001630127">
    <property type="component" value="Unassembled WGS sequence"/>
</dbReference>
<keyword evidence="1" id="KW-0646">Protease inhibitor</keyword>
<dbReference type="Gene3D" id="3.10.450.10">
    <property type="match status" value="1"/>
</dbReference>
<dbReference type="EMBL" id="JBJUIK010000007">
    <property type="protein sequence ID" value="KAL3521876.1"/>
    <property type="molecule type" value="Genomic_DNA"/>
</dbReference>
<proteinExistence type="predicted"/>
<dbReference type="AlphaFoldDB" id="A0ABD2ZSR6"/>
<evidence type="ECO:0000313" key="5">
    <source>
        <dbReference type="Proteomes" id="UP001630127"/>
    </source>
</evidence>
<gene>
    <name evidence="4" type="ORF">ACH5RR_014710</name>
</gene>
<keyword evidence="5" id="KW-1185">Reference proteome</keyword>
<dbReference type="InterPro" id="IPR046350">
    <property type="entry name" value="Cystatin_sf"/>
</dbReference>